<dbReference type="GO" id="GO:0008710">
    <property type="term" value="F:8-amino-7-oxononanoate synthase activity"/>
    <property type="evidence" value="ECO:0007669"/>
    <property type="project" value="UniProtKB-EC"/>
</dbReference>
<comment type="subunit">
    <text evidence="5 10">Homodimer.</text>
</comment>
<evidence type="ECO:0000313" key="13">
    <source>
        <dbReference type="Proteomes" id="UP001310386"/>
    </source>
</evidence>
<reference evidence="12" key="1">
    <citation type="submission" date="2023-12" db="EMBL/GenBank/DDBJ databases">
        <title>Fervidustalea candida gen. nov., sp. nov., a novel member of the family Paenibacillaceae isolated from a geothermal area.</title>
        <authorList>
            <person name="Li W.-J."/>
            <person name="Jiao J.-Y."/>
            <person name="Chen Y."/>
        </authorList>
    </citation>
    <scope>NUCLEOTIDE SEQUENCE</scope>
    <source>
        <strain evidence="12">SYSU GA230002</strain>
    </source>
</reference>
<dbReference type="InterPro" id="IPR001917">
    <property type="entry name" value="Aminotrans_II_pyridoxalP_BS"/>
</dbReference>
<comment type="pathway">
    <text evidence="3 10">Cofactor biosynthesis; biotin biosynthesis.</text>
</comment>
<dbReference type="NCBIfam" id="TIGR00858">
    <property type="entry name" value="bioF"/>
    <property type="match status" value="1"/>
</dbReference>
<dbReference type="RefSeq" id="WP_371754361.1">
    <property type="nucleotide sequence ID" value="NZ_JAYJLD010000015.1"/>
</dbReference>
<dbReference type="InterPro" id="IPR015422">
    <property type="entry name" value="PyrdxlP-dep_Trfase_small"/>
</dbReference>
<dbReference type="EC" id="2.3.1.47" evidence="10"/>
<comment type="caution">
    <text evidence="12">The sequence shown here is derived from an EMBL/GenBank/DDBJ whole genome shotgun (WGS) entry which is preliminary data.</text>
</comment>
<evidence type="ECO:0000256" key="6">
    <source>
        <dbReference type="ARBA" id="ARBA00022679"/>
    </source>
</evidence>
<dbReference type="SUPFAM" id="SSF53383">
    <property type="entry name" value="PLP-dependent transferases"/>
    <property type="match status" value="1"/>
</dbReference>
<evidence type="ECO:0000256" key="10">
    <source>
        <dbReference type="RuleBase" id="RU003693"/>
    </source>
</evidence>
<comment type="similarity">
    <text evidence="4 10">Belongs to the class-II pyridoxal-phosphate-dependent aminotransferase family. BioF subfamily.</text>
</comment>
<organism evidence="12 13">
    <name type="scientific">Ferviditalea candida</name>
    <dbReference type="NCBI Taxonomy" id="3108399"/>
    <lineage>
        <taxon>Bacteria</taxon>
        <taxon>Bacillati</taxon>
        <taxon>Bacillota</taxon>
        <taxon>Bacilli</taxon>
        <taxon>Bacillales</taxon>
        <taxon>Paenibacillaceae</taxon>
        <taxon>Ferviditalea</taxon>
    </lineage>
</organism>
<dbReference type="InterPro" id="IPR015421">
    <property type="entry name" value="PyrdxlP-dep_Trfase_major"/>
</dbReference>
<keyword evidence="12" id="KW-0012">Acyltransferase</keyword>
<evidence type="ECO:0000256" key="4">
    <source>
        <dbReference type="ARBA" id="ARBA00010008"/>
    </source>
</evidence>
<evidence type="ECO:0000313" key="12">
    <source>
        <dbReference type="EMBL" id="MEB3102239.1"/>
    </source>
</evidence>
<dbReference type="Proteomes" id="UP001310386">
    <property type="component" value="Unassembled WGS sequence"/>
</dbReference>
<name>A0ABU5ZIC4_9BACL</name>
<dbReference type="InterPro" id="IPR050087">
    <property type="entry name" value="AON_synthase_class-II"/>
</dbReference>
<dbReference type="Gene3D" id="3.90.1150.10">
    <property type="entry name" value="Aspartate Aminotransferase, domain 1"/>
    <property type="match status" value="1"/>
</dbReference>
<evidence type="ECO:0000256" key="5">
    <source>
        <dbReference type="ARBA" id="ARBA00011738"/>
    </source>
</evidence>
<dbReference type="InterPro" id="IPR004839">
    <property type="entry name" value="Aminotransferase_I/II_large"/>
</dbReference>
<evidence type="ECO:0000256" key="9">
    <source>
        <dbReference type="ARBA" id="ARBA00047715"/>
    </source>
</evidence>
<dbReference type="InterPro" id="IPR015424">
    <property type="entry name" value="PyrdxlP-dep_Trfase"/>
</dbReference>
<evidence type="ECO:0000256" key="3">
    <source>
        <dbReference type="ARBA" id="ARBA00004746"/>
    </source>
</evidence>
<evidence type="ECO:0000259" key="11">
    <source>
        <dbReference type="Pfam" id="PF00155"/>
    </source>
</evidence>
<feature type="domain" description="Aminotransferase class I/classII large" evidence="11">
    <location>
        <begin position="43"/>
        <end position="403"/>
    </location>
</feature>
<keyword evidence="8 10" id="KW-0663">Pyridoxal phosphate</keyword>
<comment type="function">
    <text evidence="2 10">Catalyzes the decarboxylative condensation of pimeloyl-[acyl-carrier protein] and L-alanine to produce 8-amino-7-oxononanoate (AON), [acyl-carrier protein], and carbon dioxide.</text>
</comment>
<evidence type="ECO:0000256" key="1">
    <source>
        <dbReference type="ARBA" id="ARBA00001933"/>
    </source>
</evidence>
<dbReference type="EMBL" id="JAYJLD010000015">
    <property type="protein sequence ID" value="MEB3102239.1"/>
    <property type="molecule type" value="Genomic_DNA"/>
</dbReference>
<accession>A0ABU5ZIC4</accession>
<protein>
    <recommendedName>
        <fullName evidence="10">8-amino-7-ketopelargonate synthase</fullName>
        <ecNumber evidence="10">2.3.1.47</ecNumber>
    </recommendedName>
</protein>
<sequence>MTTSDRWQWMRDELEQLKRKAQYRTLHATAMAGEGWIVKNGRSMLNLASNDYLGLGQAPYERPSGPDAENDLPVSTSDSSCAADILHPSGLRAGSGASRLITGHDPVYALFEQEFAAFKGTEGCLVFGSGYMANIGIISSILQRGDEVFSDRLNHASIVDGIILSRAEIHRYRHKDLDHLESLLKKSEPGKKKLIVTDAVFSMDGDLAPLAELVELKERYGAMLMVDEAHSGGVYGQLGEGLVHALGLGVRVDIQMGTFSKAYGVYGAYAAGDSILIEYLINKARSFIFTTALPPMVVQAVHDHWQRSVREGWRREQLHEKSAWFRERLKALGFDTGLSESQIIPLMIGGNREAVAFAEKLQEAGIAAVAIRPPTVPEGEARIRFSLMATHTYSDLEQALGTIEAIGKDLSIV</sequence>
<proteinExistence type="inferred from homology"/>
<comment type="catalytic activity">
    <reaction evidence="9 10">
        <text>6-carboxyhexanoyl-[ACP] + L-alanine + H(+) = (8S)-8-amino-7-oxononanoate + holo-[ACP] + CO2</text>
        <dbReference type="Rhea" id="RHEA:42288"/>
        <dbReference type="Rhea" id="RHEA-COMP:9685"/>
        <dbReference type="Rhea" id="RHEA-COMP:9955"/>
        <dbReference type="ChEBI" id="CHEBI:15378"/>
        <dbReference type="ChEBI" id="CHEBI:16526"/>
        <dbReference type="ChEBI" id="CHEBI:57972"/>
        <dbReference type="ChEBI" id="CHEBI:64479"/>
        <dbReference type="ChEBI" id="CHEBI:78846"/>
        <dbReference type="ChEBI" id="CHEBI:149468"/>
        <dbReference type="EC" id="2.3.1.47"/>
    </reaction>
</comment>
<dbReference type="Gene3D" id="3.40.640.10">
    <property type="entry name" value="Type I PLP-dependent aspartate aminotransferase-like (Major domain)"/>
    <property type="match status" value="1"/>
</dbReference>
<dbReference type="Pfam" id="PF00155">
    <property type="entry name" value="Aminotran_1_2"/>
    <property type="match status" value="1"/>
</dbReference>
<gene>
    <name evidence="12" type="primary">bioF</name>
    <name evidence="12" type="ORF">VF724_11255</name>
</gene>
<keyword evidence="13" id="KW-1185">Reference proteome</keyword>
<keyword evidence="6 10" id="KW-0808">Transferase</keyword>
<keyword evidence="7" id="KW-0093">Biotin biosynthesis</keyword>
<evidence type="ECO:0000256" key="8">
    <source>
        <dbReference type="ARBA" id="ARBA00022898"/>
    </source>
</evidence>
<dbReference type="PANTHER" id="PTHR13693:SF100">
    <property type="entry name" value="8-AMINO-7-OXONONANOATE SYNTHASE"/>
    <property type="match status" value="1"/>
</dbReference>
<dbReference type="PANTHER" id="PTHR13693">
    <property type="entry name" value="CLASS II AMINOTRANSFERASE/8-AMINO-7-OXONONANOATE SYNTHASE"/>
    <property type="match status" value="1"/>
</dbReference>
<evidence type="ECO:0000256" key="2">
    <source>
        <dbReference type="ARBA" id="ARBA00002513"/>
    </source>
</evidence>
<comment type="cofactor">
    <cofactor evidence="1 10">
        <name>pyridoxal 5'-phosphate</name>
        <dbReference type="ChEBI" id="CHEBI:597326"/>
    </cofactor>
</comment>
<evidence type="ECO:0000256" key="7">
    <source>
        <dbReference type="ARBA" id="ARBA00022756"/>
    </source>
</evidence>
<dbReference type="InterPro" id="IPR004723">
    <property type="entry name" value="AONS_Archaea/Proteobacteria"/>
</dbReference>
<dbReference type="CDD" id="cd06454">
    <property type="entry name" value="KBL_like"/>
    <property type="match status" value="1"/>
</dbReference>
<dbReference type="PROSITE" id="PS00599">
    <property type="entry name" value="AA_TRANSFER_CLASS_2"/>
    <property type="match status" value="1"/>
</dbReference>